<evidence type="ECO:0000256" key="3">
    <source>
        <dbReference type="PROSITE-ProRule" id="PRU00433"/>
    </source>
</evidence>
<feature type="region of interest" description="Disordered" evidence="4">
    <location>
        <begin position="199"/>
        <end position="235"/>
    </location>
</feature>
<keyword evidence="5" id="KW-0472">Membrane</keyword>
<dbReference type="InterPro" id="IPR009056">
    <property type="entry name" value="Cyt_c-like_dom"/>
</dbReference>
<keyword evidence="5" id="KW-0812">Transmembrane</keyword>
<dbReference type="Proteomes" id="UP001138681">
    <property type="component" value="Unassembled WGS sequence"/>
</dbReference>
<dbReference type="GO" id="GO:0020037">
    <property type="term" value="F:heme binding"/>
    <property type="evidence" value="ECO:0007669"/>
    <property type="project" value="InterPro"/>
</dbReference>
<dbReference type="GO" id="GO:0009055">
    <property type="term" value="F:electron transfer activity"/>
    <property type="evidence" value="ECO:0007669"/>
    <property type="project" value="InterPro"/>
</dbReference>
<dbReference type="Pfam" id="PF00034">
    <property type="entry name" value="Cytochrom_C"/>
    <property type="match status" value="1"/>
</dbReference>
<feature type="domain" description="Cytochrome c" evidence="6">
    <location>
        <begin position="87"/>
        <end position="187"/>
    </location>
</feature>
<dbReference type="PANTHER" id="PTHR11961">
    <property type="entry name" value="CYTOCHROME C"/>
    <property type="match status" value="1"/>
</dbReference>
<evidence type="ECO:0000256" key="2">
    <source>
        <dbReference type="ARBA" id="ARBA00023004"/>
    </source>
</evidence>
<dbReference type="RefSeq" id="WP_218403507.1">
    <property type="nucleotide sequence ID" value="NZ_JAGSPC010000001.1"/>
</dbReference>
<keyword evidence="8" id="KW-1185">Reference proteome</keyword>
<feature type="transmembrane region" description="Helical" evidence="5">
    <location>
        <begin position="20"/>
        <end position="41"/>
    </location>
</feature>
<dbReference type="AlphaFoldDB" id="A0A9X1JJR6"/>
<accession>A0A9X1JJR6</accession>
<dbReference type="EMBL" id="JAGSPC010000001">
    <property type="protein sequence ID" value="MBV7258146.1"/>
    <property type="molecule type" value="Genomic_DNA"/>
</dbReference>
<protein>
    <submittedName>
        <fullName evidence="7">C-type cytochrome</fullName>
    </submittedName>
</protein>
<evidence type="ECO:0000256" key="4">
    <source>
        <dbReference type="SAM" id="MobiDB-lite"/>
    </source>
</evidence>
<evidence type="ECO:0000313" key="8">
    <source>
        <dbReference type="Proteomes" id="UP001138681"/>
    </source>
</evidence>
<keyword evidence="5" id="KW-1133">Transmembrane helix</keyword>
<organism evidence="7 8">
    <name type="scientific">Erythrobacter crassostreae</name>
    <dbReference type="NCBI Taxonomy" id="2828328"/>
    <lineage>
        <taxon>Bacteria</taxon>
        <taxon>Pseudomonadati</taxon>
        <taxon>Pseudomonadota</taxon>
        <taxon>Alphaproteobacteria</taxon>
        <taxon>Sphingomonadales</taxon>
        <taxon>Erythrobacteraceae</taxon>
        <taxon>Erythrobacter/Porphyrobacter group</taxon>
        <taxon>Erythrobacter</taxon>
    </lineage>
</organism>
<comment type="caution">
    <text evidence="7">The sequence shown here is derived from an EMBL/GenBank/DDBJ whole genome shotgun (WGS) entry which is preliminary data.</text>
</comment>
<gene>
    <name evidence="7" type="ORF">KCG46_01005</name>
</gene>
<dbReference type="GO" id="GO:0046872">
    <property type="term" value="F:metal ion binding"/>
    <property type="evidence" value="ECO:0007669"/>
    <property type="project" value="UniProtKB-KW"/>
</dbReference>
<evidence type="ECO:0000313" key="7">
    <source>
        <dbReference type="EMBL" id="MBV7258146.1"/>
    </source>
</evidence>
<evidence type="ECO:0000256" key="5">
    <source>
        <dbReference type="SAM" id="Phobius"/>
    </source>
</evidence>
<keyword evidence="2 3" id="KW-0408">Iron</keyword>
<dbReference type="PROSITE" id="PS51007">
    <property type="entry name" value="CYTC"/>
    <property type="match status" value="1"/>
</dbReference>
<proteinExistence type="predicted"/>
<name>A0A9X1JJR6_9SPHN</name>
<evidence type="ECO:0000256" key="1">
    <source>
        <dbReference type="ARBA" id="ARBA00022723"/>
    </source>
</evidence>
<sequence length="235" mass="24141">MTQKNSSETTPAAENGGGDLFNTAAGWVLFAGVMALGLSILSGKFFHADKPEMPENPGYLIAVAESEDAGPAEMTMAAALNMMPQDELIAKGEKVFAKCMSCHSIDAGGANGVGPNLHGVMGAAFGSKSGFGYSSALTSMGESWGWEQMDAWLKSPKGYISGTSMSFAGLGKIEDRAAVAMYLNANGSSLAVPEYVEEAAAEATEGAEGEAQTDEEGEAAAEQDAAAEIEEAASE</sequence>
<keyword evidence="3" id="KW-0349">Heme</keyword>
<reference evidence="7" key="1">
    <citation type="submission" date="2021-04" db="EMBL/GenBank/DDBJ databases">
        <authorList>
            <person name="Pira H."/>
            <person name="Risdian C."/>
            <person name="Wink J."/>
        </authorList>
    </citation>
    <scope>NUCLEOTIDE SEQUENCE</scope>
    <source>
        <strain evidence="7">WH158</strain>
    </source>
</reference>
<evidence type="ECO:0000259" key="6">
    <source>
        <dbReference type="PROSITE" id="PS51007"/>
    </source>
</evidence>
<keyword evidence="1 3" id="KW-0479">Metal-binding</keyword>
<dbReference type="InterPro" id="IPR002327">
    <property type="entry name" value="Cyt_c_1A/1B"/>
</dbReference>